<dbReference type="CDD" id="cd18873">
    <property type="entry name" value="NUDIX_NadM_like"/>
    <property type="match status" value="1"/>
</dbReference>
<proteinExistence type="predicted"/>
<dbReference type="Pfam" id="PF21906">
    <property type="entry name" value="WHD_NrtR"/>
    <property type="match status" value="1"/>
</dbReference>
<dbReference type="InterPro" id="IPR036390">
    <property type="entry name" value="WH_DNA-bd_sf"/>
</dbReference>
<evidence type="ECO:0000259" key="1">
    <source>
        <dbReference type="PROSITE" id="PS51462"/>
    </source>
</evidence>
<dbReference type="PANTHER" id="PTHR43736">
    <property type="entry name" value="ADP-RIBOSE PYROPHOSPHATASE"/>
    <property type="match status" value="1"/>
</dbReference>
<protein>
    <submittedName>
        <fullName evidence="2">NUDIX domain-containing protein</fullName>
    </submittedName>
</protein>
<name>A0ABT5Y0Y3_9FLAO</name>
<dbReference type="SUPFAM" id="SSF46785">
    <property type="entry name" value="Winged helix' DNA-binding domain"/>
    <property type="match status" value="1"/>
</dbReference>
<evidence type="ECO:0000313" key="3">
    <source>
        <dbReference type="Proteomes" id="UP001221366"/>
    </source>
</evidence>
<organism evidence="2 3">
    <name type="scientific">Flagellimonas yonaguniensis</name>
    <dbReference type="NCBI Taxonomy" id="3031325"/>
    <lineage>
        <taxon>Bacteria</taxon>
        <taxon>Pseudomonadati</taxon>
        <taxon>Bacteroidota</taxon>
        <taxon>Flavobacteriia</taxon>
        <taxon>Flavobacteriales</taxon>
        <taxon>Flavobacteriaceae</taxon>
        <taxon>Flagellimonas</taxon>
    </lineage>
</organism>
<keyword evidence="3" id="KW-1185">Reference proteome</keyword>
<dbReference type="Gene3D" id="3.90.79.10">
    <property type="entry name" value="Nucleoside Triphosphate Pyrophosphohydrolase"/>
    <property type="match status" value="1"/>
</dbReference>
<dbReference type="InterPro" id="IPR036388">
    <property type="entry name" value="WH-like_DNA-bd_sf"/>
</dbReference>
<sequence>MEKAKNVELTTEIDRQLNFYQKEDQVLLAVDCIIFGFDKTNLKILLIKRNFEPEKGKWSLIGGFLKKNENLDQAATRVLNTLTGLSDIYMEQVYTYSKVDRDPGQRTISVAYFALIDVDSHQFDGIQIDSARWFDLDEAPNLIFDHEEMIRKAIARLQRRAMTMPIGFELLPEKFTMRQLQNLYESILDKKLDKRNFINKINSLDVLVKLDEKDMTVSRKGAYLYVFDKEKYEKKVAEDGFSFKL</sequence>
<gene>
    <name evidence="2" type="ORF">PY092_13180</name>
</gene>
<dbReference type="Proteomes" id="UP001221366">
    <property type="component" value="Unassembled WGS sequence"/>
</dbReference>
<dbReference type="PROSITE" id="PS51462">
    <property type="entry name" value="NUDIX"/>
    <property type="match status" value="1"/>
</dbReference>
<dbReference type="SUPFAM" id="SSF55811">
    <property type="entry name" value="Nudix"/>
    <property type="match status" value="1"/>
</dbReference>
<dbReference type="EMBL" id="JARFVB010000008">
    <property type="protein sequence ID" value="MDF0717109.1"/>
    <property type="molecule type" value="Genomic_DNA"/>
</dbReference>
<dbReference type="PANTHER" id="PTHR43736:SF4">
    <property type="entry name" value="SLR1690 PROTEIN"/>
    <property type="match status" value="1"/>
</dbReference>
<dbReference type="InterPro" id="IPR015797">
    <property type="entry name" value="NUDIX_hydrolase-like_dom_sf"/>
</dbReference>
<comment type="caution">
    <text evidence="2">The sequence shown here is derived from an EMBL/GenBank/DDBJ whole genome shotgun (WGS) entry which is preliminary data.</text>
</comment>
<reference evidence="2 3" key="1">
    <citation type="submission" date="2023-03" db="EMBL/GenBank/DDBJ databases">
        <title>Muricauda XX sp. nov. and Muricauda XXX sp. nov., two novel species isolated from Okinawa Trough.</title>
        <authorList>
            <person name="Cao W."/>
            <person name="Deng X."/>
        </authorList>
    </citation>
    <scope>NUCLEOTIDE SEQUENCE [LARGE SCALE GENOMIC DNA]</scope>
    <source>
        <strain evidence="2 3">334s03</strain>
    </source>
</reference>
<evidence type="ECO:0000313" key="2">
    <source>
        <dbReference type="EMBL" id="MDF0717109.1"/>
    </source>
</evidence>
<dbReference type="RefSeq" id="WP_275616267.1">
    <property type="nucleotide sequence ID" value="NZ_JARFVB010000008.1"/>
</dbReference>
<dbReference type="Gene3D" id="1.10.10.10">
    <property type="entry name" value="Winged helix-like DNA-binding domain superfamily/Winged helix DNA-binding domain"/>
    <property type="match status" value="1"/>
</dbReference>
<dbReference type="Pfam" id="PF00293">
    <property type="entry name" value="NUDIX"/>
    <property type="match status" value="1"/>
</dbReference>
<accession>A0ABT5Y0Y3</accession>
<feature type="domain" description="Nudix hydrolase" evidence="1">
    <location>
        <begin position="27"/>
        <end position="158"/>
    </location>
</feature>
<dbReference type="InterPro" id="IPR054105">
    <property type="entry name" value="WHD_NrtR"/>
</dbReference>
<dbReference type="InterPro" id="IPR000086">
    <property type="entry name" value="NUDIX_hydrolase_dom"/>
</dbReference>